<gene>
    <name evidence="2" type="ORF">GCM10022257_14670</name>
</gene>
<dbReference type="InterPro" id="IPR036873">
    <property type="entry name" value="Rhodanese-like_dom_sf"/>
</dbReference>
<comment type="caution">
    <text evidence="2">The sequence shown here is derived from an EMBL/GenBank/DDBJ whole genome shotgun (WGS) entry which is preliminary data.</text>
</comment>
<dbReference type="Pfam" id="PF00581">
    <property type="entry name" value="Rhodanese"/>
    <property type="match status" value="1"/>
</dbReference>
<accession>A0ABP8EB83</accession>
<feature type="domain" description="Rhodanese" evidence="1">
    <location>
        <begin position="19"/>
        <end position="102"/>
    </location>
</feature>
<evidence type="ECO:0000259" key="1">
    <source>
        <dbReference type="PROSITE" id="PS50206"/>
    </source>
</evidence>
<evidence type="ECO:0000313" key="2">
    <source>
        <dbReference type="EMBL" id="GAA4269366.1"/>
    </source>
</evidence>
<keyword evidence="3" id="KW-1185">Reference proteome</keyword>
<dbReference type="PROSITE" id="PS50206">
    <property type="entry name" value="RHODANESE_3"/>
    <property type="match status" value="1"/>
</dbReference>
<name>A0ABP8EB83_9FLAO</name>
<dbReference type="InterPro" id="IPR001763">
    <property type="entry name" value="Rhodanese-like_dom"/>
</dbReference>
<protein>
    <recommendedName>
        <fullName evidence="1">Rhodanese domain-containing protein</fullName>
    </recommendedName>
</protein>
<dbReference type="Gene3D" id="3.40.250.10">
    <property type="entry name" value="Rhodanese-like domain"/>
    <property type="match status" value="1"/>
</dbReference>
<dbReference type="RefSeq" id="WP_139000724.1">
    <property type="nucleotide sequence ID" value="NZ_BAABAV010000001.1"/>
</dbReference>
<dbReference type="PANTHER" id="PTHR43031">
    <property type="entry name" value="FAD-DEPENDENT OXIDOREDUCTASE"/>
    <property type="match status" value="1"/>
</dbReference>
<reference evidence="3" key="1">
    <citation type="journal article" date="2019" name="Int. J. Syst. Evol. Microbiol.">
        <title>The Global Catalogue of Microorganisms (GCM) 10K type strain sequencing project: providing services to taxonomists for standard genome sequencing and annotation.</title>
        <authorList>
            <consortium name="The Broad Institute Genomics Platform"/>
            <consortium name="The Broad Institute Genome Sequencing Center for Infectious Disease"/>
            <person name="Wu L."/>
            <person name="Ma J."/>
        </authorList>
    </citation>
    <scope>NUCLEOTIDE SEQUENCE [LARGE SCALE GENOMIC DNA]</scope>
    <source>
        <strain evidence="3">JCM 17452</strain>
    </source>
</reference>
<dbReference type="Proteomes" id="UP001500027">
    <property type="component" value="Unassembled WGS sequence"/>
</dbReference>
<dbReference type="InterPro" id="IPR050229">
    <property type="entry name" value="GlpE_sulfurtransferase"/>
</dbReference>
<organism evidence="2 3">
    <name type="scientific">Hyunsoonleella aestuarii</name>
    <dbReference type="NCBI Taxonomy" id="912802"/>
    <lineage>
        <taxon>Bacteria</taxon>
        <taxon>Pseudomonadati</taxon>
        <taxon>Bacteroidota</taxon>
        <taxon>Flavobacteriia</taxon>
        <taxon>Flavobacteriales</taxon>
        <taxon>Flavobacteriaceae</taxon>
    </lineage>
</organism>
<dbReference type="EMBL" id="BAABAV010000001">
    <property type="protein sequence ID" value="GAA4269366.1"/>
    <property type="molecule type" value="Genomic_DNA"/>
</dbReference>
<evidence type="ECO:0000313" key="3">
    <source>
        <dbReference type="Proteomes" id="UP001500027"/>
    </source>
</evidence>
<proteinExistence type="predicted"/>
<dbReference type="PANTHER" id="PTHR43031:SF1">
    <property type="entry name" value="PYRIDINE NUCLEOTIDE-DISULPHIDE OXIDOREDUCTASE"/>
    <property type="match status" value="1"/>
</dbReference>
<dbReference type="CDD" id="cd00158">
    <property type="entry name" value="RHOD"/>
    <property type="match status" value="1"/>
</dbReference>
<dbReference type="SMART" id="SM00450">
    <property type="entry name" value="RHOD"/>
    <property type="match status" value="1"/>
</dbReference>
<dbReference type="SUPFAM" id="SSF52821">
    <property type="entry name" value="Rhodanese/Cell cycle control phosphatase"/>
    <property type="match status" value="1"/>
</dbReference>
<sequence length="104" mass="11265">MRLLDLLFGNKNSKIKDFQSKGAVIIDVRTVKEYNQGAIANSINIPLQTIKSKIGEVKKLNKPIITCCVSGVRSGNAANILKNNGIEAINGGSWTSLNDKISHN</sequence>